<dbReference type="SUPFAM" id="SSF56349">
    <property type="entry name" value="DNA breaking-rejoining enzymes"/>
    <property type="match status" value="1"/>
</dbReference>
<dbReference type="AlphaFoldDB" id="A0A4S3KMS7"/>
<accession>A0A4S3KMS7</accession>
<evidence type="ECO:0000313" key="2">
    <source>
        <dbReference type="EMBL" id="THD10119.1"/>
    </source>
</evidence>
<dbReference type="GO" id="GO:0015074">
    <property type="term" value="P:DNA integration"/>
    <property type="evidence" value="ECO:0007669"/>
    <property type="project" value="InterPro"/>
</dbReference>
<dbReference type="GO" id="GO:0003677">
    <property type="term" value="F:DNA binding"/>
    <property type="evidence" value="ECO:0007669"/>
    <property type="project" value="InterPro"/>
</dbReference>
<organism evidence="2 3">
    <name type="scientific">Metallibacterium scheffleri</name>
    <dbReference type="NCBI Taxonomy" id="993689"/>
    <lineage>
        <taxon>Bacteria</taxon>
        <taxon>Pseudomonadati</taxon>
        <taxon>Pseudomonadota</taxon>
        <taxon>Gammaproteobacteria</taxon>
        <taxon>Lysobacterales</taxon>
        <taxon>Rhodanobacteraceae</taxon>
        <taxon>Metallibacterium</taxon>
    </lineage>
</organism>
<keyword evidence="1" id="KW-0233">DNA recombination</keyword>
<protein>
    <submittedName>
        <fullName evidence="2">Uncharacterized protein</fullName>
    </submittedName>
</protein>
<comment type="caution">
    <text evidence="2">The sequence shown here is derived from an EMBL/GenBank/DDBJ whole genome shotgun (WGS) entry which is preliminary data.</text>
</comment>
<dbReference type="Proteomes" id="UP000307749">
    <property type="component" value="Unassembled WGS sequence"/>
</dbReference>
<keyword evidence="3" id="KW-1185">Reference proteome</keyword>
<gene>
    <name evidence="2" type="ORF">B1806_09625</name>
</gene>
<name>A0A4S3KMS7_9GAMM</name>
<proteinExistence type="predicted"/>
<dbReference type="InterPro" id="IPR011010">
    <property type="entry name" value="DNA_brk_join_enz"/>
</dbReference>
<sequence length="659" mass="73686">MTKIQFMGRRNLLKLQTALGFGSTWGVIAIPPQFMPAGSFQKTSRRITDFREVTNGNDLALIAITRVTLLRWLVPIGNTTAPCTASTLSENLSCLRRLAAVAMAKPAEGSKRFWARLSLADLYKVVPRTGKRDFARIFETLQRRKLLTDVVRMPIRRDRIEVEKVRKGREALRSDIKLVQPYLALPDKFVGECGWRCLWLINTLAPVLLSALEHLYTTVNYRAHITRHAAMKHFGPASSEFLSAWKWFADDSQRALEPPFELRLKSQYKAGFNGKRSPLSWPPKALNDCWRLISLIQDAHVFVVGVSGGPREGEILGQTQDALVEDPSGWRIKGKTYKLIFREDGEQRDWPAPKMTVVAVLQQVKLAQLAQQASKSYGFANNGRNLWVQMPTQKQQIVGLPLNGLGGGLKRLVAAFDLQHLLPDDSIRERNVHPHRMRKTTGRIVGLALTNAVQVLMDLFGHKDPEMTVGYLLSNRDIAEEAKAVAQAQTIMFAAEAISHVDGLGGPAAETLKSDVLTFARLRGLTKLDAKSIDELARDRTEGGLYWELVRPGVICTKLPGQVGVCNSKQGAPDPTHCRSNCDHRLEMAAEKANVDRTVARIITHLQNAIADDEPMAEQQWRGQLVAHILRFKDVLAKWETHPLVVEELVRINAKKGSS</sequence>
<dbReference type="STRING" id="993689.GCA_002077135_00055"/>
<dbReference type="EMBL" id="MWQO01000033">
    <property type="protein sequence ID" value="THD10119.1"/>
    <property type="molecule type" value="Genomic_DNA"/>
</dbReference>
<dbReference type="InterPro" id="IPR013762">
    <property type="entry name" value="Integrase-like_cat_sf"/>
</dbReference>
<reference evidence="2 3" key="1">
    <citation type="submission" date="2017-02" db="EMBL/GenBank/DDBJ databases">
        <title>Whole genome sequencing of Metallibacterium scheffleri DSM 24874 (T).</title>
        <authorList>
            <person name="Kumar S."/>
            <person name="Patil P."/>
            <person name="Patil P.B."/>
        </authorList>
    </citation>
    <scope>NUCLEOTIDE SEQUENCE [LARGE SCALE GENOMIC DNA]</scope>
    <source>
        <strain evidence="2 3">DSM 24874</strain>
    </source>
</reference>
<evidence type="ECO:0000313" key="3">
    <source>
        <dbReference type="Proteomes" id="UP000307749"/>
    </source>
</evidence>
<dbReference type="GO" id="GO:0006310">
    <property type="term" value="P:DNA recombination"/>
    <property type="evidence" value="ECO:0007669"/>
    <property type="project" value="UniProtKB-KW"/>
</dbReference>
<dbReference type="Gene3D" id="1.10.443.10">
    <property type="entry name" value="Intergrase catalytic core"/>
    <property type="match status" value="1"/>
</dbReference>
<evidence type="ECO:0000256" key="1">
    <source>
        <dbReference type="ARBA" id="ARBA00023172"/>
    </source>
</evidence>